<dbReference type="Proteomes" id="UP000192911">
    <property type="component" value="Unassembled WGS sequence"/>
</dbReference>
<accession>A0A1X7FNT5</accession>
<dbReference type="AlphaFoldDB" id="A0A1X7FNT5"/>
<name>A0A1X7FNT5_TRICW</name>
<dbReference type="OrthoDB" id="9011789at2"/>
<protein>
    <submittedName>
        <fullName evidence="1">Uncharacterized protein</fullName>
    </submittedName>
</protein>
<dbReference type="RefSeq" id="WP_085228789.1">
    <property type="nucleotide sequence ID" value="NZ_BSQD01000007.1"/>
</dbReference>
<reference evidence="2" key="1">
    <citation type="submission" date="2017-04" db="EMBL/GenBank/DDBJ databases">
        <authorList>
            <person name="Varghese N."/>
            <person name="Submissions S."/>
        </authorList>
    </citation>
    <scope>NUCLEOTIDE SEQUENCE [LARGE SCALE GENOMIC DNA]</scope>
    <source>
        <strain evidence="2">Ballard 720</strain>
    </source>
</reference>
<dbReference type="GeneID" id="95553369"/>
<keyword evidence="2" id="KW-1185">Reference proteome</keyword>
<evidence type="ECO:0000313" key="1">
    <source>
        <dbReference type="EMBL" id="SMF55422.1"/>
    </source>
</evidence>
<dbReference type="EMBL" id="FXAH01000010">
    <property type="protein sequence ID" value="SMF55422.1"/>
    <property type="molecule type" value="Genomic_DNA"/>
</dbReference>
<sequence length="82" mass="9091">MKTIVRTGAHIEGIHWVAEYVESTHEIRVLREGAEVGLYDAPPTLFGEEADAGSKSVADHRALEAALRAYLMRFVAEHDAEE</sequence>
<evidence type="ECO:0000313" key="2">
    <source>
        <dbReference type="Proteomes" id="UP000192911"/>
    </source>
</evidence>
<organism evidence="1 2">
    <name type="scientific">Trinickia caryophylli</name>
    <name type="common">Paraburkholderia caryophylli</name>
    <dbReference type="NCBI Taxonomy" id="28094"/>
    <lineage>
        <taxon>Bacteria</taxon>
        <taxon>Pseudomonadati</taxon>
        <taxon>Pseudomonadota</taxon>
        <taxon>Betaproteobacteria</taxon>
        <taxon>Burkholderiales</taxon>
        <taxon>Burkholderiaceae</taxon>
        <taxon>Trinickia</taxon>
    </lineage>
</organism>
<proteinExistence type="predicted"/>
<gene>
    <name evidence="1" type="ORF">SAMN06295900_11052</name>
</gene>